<sequence>MPSLFQFFQRGLQKTKTSLLRSLQGILGTQTGAWTAETYERLEAALIATDLGVEISARLVNEIRDRYERGLIATGEDVLAVARESILASLPTSSSPMHEAVAGPTVVMMVGVNGSGKTTSVAKLAHYFAASGKKVLLAAGDTFRAAGIEQLCIWGERVGCPVVAGKHGGDAAAVAFDAVRSGKQRGMDMVLIDTAGRQHTRRDLMAELEKVKRVISKEMPDAPHEIWLTVDASTGTNALNQAREFGKLFPITGLVLTKLDGTGRGGVVVAINEELGYPVRFVGLGEQVDDLQPFVATDFVKALFA</sequence>
<dbReference type="AlphaFoldDB" id="A0AAE3VI64"/>
<dbReference type="Gene3D" id="1.20.120.140">
    <property type="entry name" value="Signal recognition particle SRP54, nucleotide-binding domain"/>
    <property type="match status" value="1"/>
</dbReference>
<comment type="subunit">
    <text evidence="9">Part of the signal recognition particle protein translocation system, which is composed of SRP and FtsY.</text>
</comment>
<dbReference type="Pfam" id="PF00448">
    <property type="entry name" value="SRP54"/>
    <property type="match status" value="1"/>
</dbReference>
<dbReference type="InterPro" id="IPR013822">
    <property type="entry name" value="Signal_recog_particl_SRP54_hlx"/>
</dbReference>
<dbReference type="GO" id="GO:0003924">
    <property type="term" value="F:GTPase activity"/>
    <property type="evidence" value="ECO:0007669"/>
    <property type="project" value="UniProtKB-UniRule"/>
</dbReference>
<dbReference type="PROSITE" id="PS00300">
    <property type="entry name" value="SRP54"/>
    <property type="match status" value="1"/>
</dbReference>
<name>A0AAE3VI64_9BACT</name>
<dbReference type="SMART" id="SM00962">
    <property type="entry name" value="SRP54"/>
    <property type="match status" value="1"/>
</dbReference>
<proteinExistence type="inferred from homology"/>
<comment type="similarity">
    <text evidence="9">Belongs to the GTP-binding SRP family. FtsY subfamily.</text>
</comment>
<keyword evidence="2 9" id="KW-0963">Cytoplasm</keyword>
<evidence type="ECO:0000256" key="7">
    <source>
        <dbReference type="ARBA" id="ARBA00023170"/>
    </source>
</evidence>
<accession>A0AAE3VI64</accession>
<comment type="function">
    <text evidence="9">Involved in targeting and insertion of nascent membrane proteins into the cytoplasmic membrane. Acts as a receptor for the complex formed by the signal recognition particle (SRP) and the ribosome-nascent chain (RNC).</text>
</comment>
<keyword evidence="5 9" id="KW-0342">GTP-binding</keyword>
<evidence type="ECO:0000256" key="5">
    <source>
        <dbReference type="ARBA" id="ARBA00023134"/>
    </source>
</evidence>
<evidence type="ECO:0000256" key="1">
    <source>
        <dbReference type="ARBA" id="ARBA00022475"/>
    </source>
</evidence>
<dbReference type="PANTHER" id="PTHR43134">
    <property type="entry name" value="SIGNAL RECOGNITION PARTICLE RECEPTOR SUBUNIT ALPHA"/>
    <property type="match status" value="1"/>
</dbReference>
<dbReference type="InterPro" id="IPR036225">
    <property type="entry name" value="SRP/SRP_N"/>
</dbReference>
<evidence type="ECO:0000256" key="4">
    <source>
        <dbReference type="ARBA" id="ARBA00022801"/>
    </source>
</evidence>
<evidence type="ECO:0000256" key="3">
    <source>
        <dbReference type="ARBA" id="ARBA00022741"/>
    </source>
</evidence>
<dbReference type="FunFam" id="3.40.50.300:FF:000053">
    <property type="entry name" value="Signal recognition particle receptor FtsY"/>
    <property type="match status" value="1"/>
</dbReference>
<dbReference type="InterPro" id="IPR027417">
    <property type="entry name" value="P-loop_NTPase"/>
</dbReference>
<dbReference type="SMART" id="SM00963">
    <property type="entry name" value="SRP54_N"/>
    <property type="match status" value="1"/>
</dbReference>
<dbReference type="InterPro" id="IPR000897">
    <property type="entry name" value="SRP54_GTPase_dom"/>
</dbReference>
<keyword evidence="3 9" id="KW-0547">Nucleotide-binding</keyword>
<dbReference type="HAMAP" id="MF_00920">
    <property type="entry name" value="FtsY"/>
    <property type="match status" value="1"/>
</dbReference>
<dbReference type="SUPFAM" id="SSF47364">
    <property type="entry name" value="Domain of the SRP/SRP receptor G-proteins"/>
    <property type="match status" value="1"/>
</dbReference>
<evidence type="ECO:0000256" key="8">
    <source>
        <dbReference type="ARBA" id="ARBA00048027"/>
    </source>
</evidence>
<comment type="caution">
    <text evidence="11">The sequence shown here is derived from an EMBL/GenBank/DDBJ whole genome shotgun (WGS) entry which is preliminary data.</text>
</comment>
<dbReference type="RefSeq" id="WP_307262857.1">
    <property type="nucleotide sequence ID" value="NZ_JAUSVL010000001.1"/>
</dbReference>
<dbReference type="PANTHER" id="PTHR43134:SF1">
    <property type="entry name" value="SIGNAL RECOGNITION PARTICLE RECEPTOR SUBUNIT ALPHA"/>
    <property type="match status" value="1"/>
</dbReference>
<dbReference type="NCBIfam" id="TIGR00064">
    <property type="entry name" value="ftsY"/>
    <property type="match status" value="1"/>
</dbReference>
<dbReference type="EC" id="3.6.5.4" evidence="9"/>
<dbReference type="InterPro" id="IPR003593">
    <property type="entry name" value="AAA+_ATPase"/>
</dbReference>
<dbReference type="CDD" id="cd17874">
    <property type="entry name" value="FtsY"/>
    <property type="match status" value="1"/>
</dbReference>
<feature type="binding site" evidence="9">
    <location>
        <begin position="111"/>
        <end position="118"/>
    </location>
    <ligand>
        <name>GTP</name>
        <dbReference type="ChEBI" id="CHEBI:37565"/>
    </ligand>
</feature>
<gene>
    <name evidence="9" type="primary">ftsY</name>
    <name evidence="11" type="ORF">J3R75_002977</name>
</gene>
<feature type="binding site" evidence="9">
    <location>
        <begin position="257"/>
        <end position="260"/>
    </location>
    <ligand>
        <name>GTP</name>
        <dbReference type="ChEBI" id="CHEBI:37565"/>
    </ligand>
</feature>
<dbReference type="InterPro" id="IPR042101">
    <property type="entry name" value="SRP54_N_sf"/>
</dbReference>
<dbReference type="SUPFAM" id="SSF52540">
    <property type="entry name" value="P-loop containing nucleoside triphosphate hydrolases"/>
    <property type="match status" value="1"/>
</dbReference>
<dbReference type="GO" id="GO:0005886">
    <property type="term" value="C:plasma membrane"/>
    <property type="evidence" value="ECO:0007669"/>
    <property type="project" value="UniProtKB-SubCell"/>
</dbReference>
<feature type="domain" description="SRP54-type proteins GTP-binding" evidence="10">
    <location>
        <begin position="278"/>
        <end position="291"/>
    </location>
</feature>
<dbReference type="GO" id="GO:0006614">
    <property type="term" value="P:SRP-dependent cotranslational protein targeting to membrane"/>
    <property type="evidence" value="ECO:0007669"/>
    <property type="project" value="InterPro"/>
</dbReference>
<comment type="subcellular location">
    <subcellularLocation>
        <location evidence="9">Cell membrane</location>
        <topology evidence="9">Peripheral membrane protein</topology>
        <orientation evidence="9">Cytoplasmic side</orientation>
    </subcellularLocation>
    <subcellularLocation>
        <location evidence="9">Cytoplasm</location>
    </subcellularLocation>
</comment>
<reference evidence="11" key="1">
    <citation type="submission" date="2023-07" db="EMBL/GenBank/DDBJ databases">
        <title>Genomic Encyclopedia of Type Strains, Phase IV (KMG-IV): sequencing the most valuable type-strain genomes for metagenomic binning, comparative biology and taxonomic classification.</title>
        <authorList>
            <person name="Goeker M."/>
        </authorList>
    </citation>
    <scope>NUCLEOTIDE SEQUENCE</scope>
    <source>
        <strain evidence="11">DSM 24202</strain>
    </source>
</reference>
<evidence type="ECO:0000256" key="6">
    <source>
        <dbReference type="ARBA" id="ARBA00023136"/>
    </source>
</evidence>
<evidence type="ECO:0000256" key="9">
    <source>
        <dbReference type="HAMAP-Rule" id="MF_00920"/>
    </source>
</evidence>
<organism evidence="11 12">
    <name type="scientific">Oligosphaera ethanolica</name>
    <dbReference type="NCBI Taxonomy" id="760260"/>
    <lineage>
        <taxon>Bacteria</taxon>
        <taxon>Pseudomonadati</taxon>
        <taxon>Lentisphaerota</taxon>
        <taxon>Oligosphaeria</taxon>
        <taxon>Oligosphaerales</taxon>
        <taxon>Oligosphaeraceae</taxon>
        <taxon>Oligosphaera</taxon>
    </lineage>
</organism>
<feature type="binding site" evidence="9">
    <location>
        <begin position="193"/>
        <end position="197"/>
    </location>
    <ligand>
        <name>GTP</name>
        <dbReference type="ChEBI" id="CHEBI:37565"/>
    </ligand>
</feature>
<dbReference type="EMBL" id="JAUSVL010000001">
    <property type="protein sequence ID" value="MDQ0290870.1"/>
    <property type="molecule type" value="Genomic_DNA"/>
</dbReference>
<keyword evidence="4 9" id="KW-0378">Hydrolase</keyword>
<evidence type="ECO:0000313" key="12">
    <source>
        <dbReference type="Proteomes" id="UP001238163"/>
    </source>
</evidence>
<keyword evidence="6 9" id="KW-0472">Membrane</keyword>
<dbReference type="GO" id="GO:0005525">
    <property type="term" value="F:GTP binding"/>
    <property type="evidence" value="ECO:0007669"/>
    <property type="project" value="UniProtKB-UniRule"/>
</dbReference>
<dbReference type="Gene3D" id="3.40.50.300">
    <property type="entry name" value="P-loop containing nucleotide triphosphate hydrolases"/>
    <property type="match status" value="1"/>
</dbReference>
<keyword evidence="7 9" id="KW-0675">Receptor</keyword>
<dbReference type="GO" id="GO:0005047">
    <property type="term" value="F:signal recognition particle binding"/>
    <property type="evidence" value="ECO:0007669"/>
    <property type="project" value="TreeGrafter"/>
</dbReference>
<keyword evidence="1 9" id="KW-1003">Cell membrane</keyword>
<evidence type="ECO:0000256" key="2">
    <source>
        <dbReference type="ARBA" id="ARBA00022490"/>
    </source>
</evidence>
<dbReference type="GO" id="GO:0005737">
    <property type="term" value="C:cytoplasm"/>
    <property type="evidence" value="ECO:0007669"/>
    <property type="project" value="UniProtKB-SubCell"/>
</dbReference>
<comment type="catalytic activity">
    <reaction evidence="8 9">
        <text>GTP + H2O = GDP + phosphate + H(+)</text>
        <dbReference type="Rhea" id="RHEA:19669"/>
        <dbReference type="ChEBI" id="CHEBI:15377"/>
        <dbReference type="ChEBI" id="CHEBI:15378"/>
        <dbReference type="ChEBI" id="CHEBI:37565"/>
        <dbReference type="ChEBI" id="CHEBI:43474"/>
        <dbReference type="ChEBI" id="CHEBI:58189"/>
        <dbReference type="EC" id="3.6.5.4"/>
    </reaction>
</comment>
<dbReference type="Pfam" id="PF02881">
    <property type="entry name" value="SRP54_N"/>
    <property type="match status" value="1"/>
</dbReference>
<protein>
    <recommendedName>
        <fullName evidence="9">Signal recognition particle receptor FtsY</fullName>
        <shortName evidence="9">SRP receptor</shortName>
        <ecNumber evidence="9">3.6.5.4</ecNumber>
    </recommendedName>
</protein>
<dbReference type="InterPro" id="IPR004390">
    <property type="entry name" value="SR_rcpt_FtsY"/>
</dbReference>
<evidence type="ECO:0000313" key="11">
    <source>
        <dbReference type="EMBL" id="MDQ0290870.1"/>
    </source>
</evidence>
<dbReference type="Proteomes" id="UP001238163">
    <property type="component" value="Unassembled WGS sequence"/>
</dbReference>
<dbReference type="SMART" id="SM00382">
    <property type="entry name" value="AAA"/>
    <property type="match status" value="1"/>
</dbReference>
<keyword evidence="12" id="KW-1185">Reference proteome</keyword>
<evidence type="ECO:0000259" key="10">
    <source>
        <dbReference type="PROSITE" id="PS00300"/>
    </source>
</evidence>